<proteinExistence type="predicted"/>
<sequence length="112" mass="12567">MTRPEEPDDRIETHPDLIDPNWQKHAEVDAWLGAKKEMKKRRKRERRTGAPQRYGAQAAPSRWPGILAVTGLIVLLVAAIVVHQVQGVGVNEQSVQYVFGLGAHTLPVTHLY</sequence>
<dbReference type="STRING" id="394193.SAMN04489732_110148"/>
<dbReference type="EMBL" id="FOEF01000010">
    <property type="protein sequence ID" value="SEP45947.1"/>
    <property type="molecule type" value="Genomic_DNA"/>
</dbReference>
<dbReference type="OrthoDB" id="3629957at2"/>
<keyword evidence="4" id="KW-1185">Reference proteome</keyword>
<feature type="transmembrane region" description="Helical" evidence="2">
    <location>
        <begin position="63"/>
        <end position="82"/>
    </location>
</feature>
<evidence type="ECO:0000313" key="4">
    <source>
        <dbReference type="Proteomes" id="UP000198582"/>
    </source>
</evidence>
<protein>
    <submittedName>
        <fullName evidence="3">Uncharacterized protein</fullName>
    </submittedName>
</protein>
<organism evidence="3 4">
    <name type="scientific">Amycolatopsis saalfeldensis</name>
    <dbReference type="NCBI Taxonomy" id="394193"/>
    <lineage>
        <taxon>Bacteria</taxon>
        <taxon>Bacillati</taxon>
        <taxon>Actinomycetota</taxon>
        <taxon>Actinomycetes</taxon>
        <taxon>Pseudonocardiales</taxon>
        <taxon>Pseudonocardiaceae</taxon>
        <taxon>Amycolatopsis</taxon>
    </lineage>
</organism>
<gene>
    <name evidence="3" type="ORF">SAMN04489732_110148</name>
</gene>
<dbReference type="AlphaFoldDB" id="A0A1H8Y1M9"/>
<evidence type="ECO:0000256" key="1">
    <source>
        <dbReference type="SAM" id="MobiDB-lite"/>
    </source>
</evidence>
<dbReference type="Proteomes" id="UP000198582">
    <property type="component" value="Unassembled WGS sequence"/>
</dbReference>
<keyword evidence="2" id="KW-0472">Membrane</keyword>
<keyword evidence="2" id="KW-0812">Transmembrane</keyword>
<keyword evidence="2" id="KW-1133">Transmembrane helix</keyword>
<name>A0A1H8Y1M9_9PSEU</name>
<evidence type="ECO:0000256" key="2">
    <source>
        <dbReference type="SAM" id="Phobius"/>
    </source>
</evidence>
<feature type="compositionally biased region" description="Basic residues" evidence="1">
    <location>
        <begin position="37"/>
        <end position="46"/>
    </location>
</feature>
<feature type="region of interest" description="Disordered" evidence="1">
    <location>
        <begin position="35"/>
        <end position="59"/>
    </location>
</feature>
<reference evidence="3 4" key="1">
    <citation type="submission" date="2016-10" db="EMBL/GenBank/DDBJ databases">
        <authorList>
            <person name="de Groot N.N."/>
        </authorList>
    </citation>
    <scope>NUCLEOTIDE SEQUENCE [LARGE SCALE GENOMIC DNA]</scope>
    <source>
        <strain evidence="3 4">DSM 44993</strain>
    </source>
</reference>
<evidence type="ECO:0000313" key="3">
    <source>
        <dbReference type="EMBL" id="SEP45947.1"/>
    </source>
</evidence>
<dbReference type="RefSeq" id="WP_091619457.1">
    <property type="nucleotide sequence ID" value="NZ_FOEF01000010.1"/>
</dbReference>
<accession>A0A1H8Y1M9</accession>